<dbReference type="PROSITE" id="PS50805">
    <property type="entry name" value="KRAB"/>
    <property type="match status" value="1"/>
</dbReference>
<dbReference type="SUPFAM" id="SSF57667">
    <property type="entry name" value="beta-beta-alpha zinc fingers"/>
    <property type="match status" value="4"/>
</dbReference>
<evidence type="ECO:0000259" key="14">
    <source>
        <dbReference type="PROSITE" id="PS50805"/>
    </source>
</evidence>
<dbReference type="GO" id="GO:0005654">
    <property type="term" value="C:nucleoplasm"/>
    <property type="evidence" value="ECO:0007669"/>
    <property type="project" value="TreeGrafter"/>
</dbReference>
<feature type="domain" description="C2H2-type" evidence="13">
    <location>
        <begin position="385"/>
        <end position="412"/>
    </location>
</feature>
<accession>A0A8C3F9E0</accession>
<evidence type="ECO:0000259" key="13">
    <source>
        <dbReference type="PROSITE" id="PS50157"/>
    </source>
</evidence>
<evidence type="ECO:0000256" key="7">
    <source>
        <dbReference type="ARBA" id="ARBA00023015"/>
    </source>
</evidence>
<dbReference type="FunFam" id="3.30.160.60:FF:001270">
    <property type="entry name" value="zinc finger protein 583 isoform X1"/>
    <property type="match status" value="1"/>
</dbReference>
<dbReference type="GO" id="GO:0008270">
    <property type="term" value="F:zinc ion binding"/>
    <property type="evidence" value="ECO:0007669"/>
    <property type="project" value="UniProtKB-KW"/>
</dbReference>
<feature type="region of interest" description="Disordered" evidence="12">
    <location>
        <begin position="482"/>
        <end position="513"/>
    </location>
</feature>
<dbReference type="SUPFAM" id="SSF109640">
    <property type="entry name" value="KRAB domain (Kruppel-associated box)"/>
    <property type="match status" value="1"/>
</dbReference>
<evidence type="ECO:0000256" key="11">
    <source>
        <dbReference type="PROSITE-ProRule" id="PRU00042"/>
    </source>
</evidence>
<keyword evidence="8" id="KW-0238">DNA-binding</keyword>
<feature type="compositionally biased region" description="Polar residues" evidence="12">
    <location>
        <begin position="504"/>
        <end position="513"/>
    </location>
</feature>
<dbReference type="FunFam" id="3.30.160.60:FF:000295">
    <property type="entry name" value="zinc finger protein 19"/>
    <property type="match status" value="4"/>
</dbReference>
<evidence type="ECO:0000256" key="10">
    <source>
        <dbReference type="ARBA" id="ARBA00023242"/>
    </source>
</evidence>
<dbReference type="FunFam" id="3.30.160.60:FF:002090">
    <property type="entry name" value="Zinc finger protein 473"/>
    <property type="match status" value="1"/>
</dbReference>
<feature type="domain" description="KRAB" evidence="14">
    <location>
        <begin position="92"/>
        <end position="166"/>
    </location>
</feature>
<dbReference type="PROSITE" id="PS00028">
    <property type="entry name" value="ZINC_FINGER_C2H2_1"/>
    <property type="match status" value="8"/>
</dbReference>
<feature type="domain" description="C2H2-type" evidence="13">
    <location>
        <begin position="273"/>
        <end position="300"/>
    </location>
</feature>
<evidence type="ECO:0000256" key="1">
    <source>
        <dbReference type="ARBA" id="ARBA00004123"/>
    </source>
</evidence>
<dbReference type="SMART" id="SM00349">
    <property type="entry name" value="KRAB"/>
    <property type="match status" value="1"/>
</dbReference>
<feature type="compositionally biased region" description="Basic and acidic residues" evidence="12">
    <location>
        <begin position="491"/>
        <end position="501"/>
    </location>
</feature>
<dbReference type="Proteomes" id="UP000694380">
    <property type="component" value="Unplaced"/>
</dbReference>
<dbReference type="Gene3D" id="6.10.140.140">
    <property type="match status" value="1"/>
</dbReference>
<dbReference type="PANTHER" id="PTHR24399">
    <property type="entry name" value="ZINC FINGER AND BTB DOMAIN-CONTAINING"/>
    <property type="match status" value="1"/>
</dbReference>
<feature type="domain" description="C2H2-type" evidence="13">
    <location>
        <begin position="329"/>
        <end position="356"/>
    </location>
</feature>
<keyword evidence="4" id="KW-0677">Repeat</keyword>
<dbReference type="AlphaFoldDB" id="A0A8C3F9E0"/>
<organism evidence="15 16">
    <name type="scientific">Chrysemys picta bellii</name>
    <name type="common">Western painted turtle</name>
    <name type="synonym">Emys bellii</name>
    <dbReference type="NCBI Taxonomy" id="8478"/>
    <lineage>
        <taxon>Eukaryota</taxon>
        <taxon>Metazoa</taxon>
        <taxon>Chordata</taxon>
        <taxon>Craniata</taxon>
        <taxon>Vertebrata</taxon>
        <taxon>Euteleostomi</taxon>
        <taxon>Archelosauria</taxon>
        <taxon>Testudinata</taxon>
        <taxon>Testudines</taxon>
        <taxon>Cryptodira</taxon>
        <taxon>Durocryptodira</taxon>
        <taxon>Testudinoidea</taxon>
        <taxon>Emydidae</taxon>
        <taxon>Chrysemys</taxon>
    </lineage>
</organism>
<dbReference type="GO" id="GO:0001227">
    <property type="term" value="F:DNA-binding transcription repressor activity, RNA polymerase II-specific"/>
    <property type="evidence" value="ECO:0007669"/>
    <property type="project" value="TreeGrafter"/>
</dbReference>
<dbReference type="InterPro" id="IPR036236">
    <property type="entry name" value="Znf_C2H2_sf"/>
</dbReference>
<keyword evidence="9" id="KW-0804">Transcription</keyword>
<dbReference type="GO" id="GO:0000978">
    <property type="term" value="F:RNA polymerase II cis-regulatory region sequence-specific DNA binding"/>
    <property type="evidence" value="ECO:0007669"/>
    <property type="project" value="TreeGrafter"/>
</dbReference>
<reference evidence="15" key="1">
    <citation type="submission" date="2025-08" db="UniProtKB">
        <authorList>
            <consortium name="Ensembl"/>
        </authorList>
    </citation>
    <scope>IDENTIFICATION</scope>
</reference>
<dbReference type="Pfam" id="PF01352">
    <property type="entry name" value="KRAB"/>
    <property type="match status" value="1"/>
</dbReference>
<dbReference type="Ensembl" id="ENSCPBT00000006359.1">
    <property type="protein sequence ID" value="ENSCPBP00000005220.1"/>
    <property type="gene ID" value="ENSCPBG00000004202.1"/>
</dbReference>
<reference evidence="15" key="2">
    <citation type="submission" date="2025-09" db="UniProtKB">
        <authorList>
            <consortium name="Ensembl"/>
        </authorList>
    </citation>
    <scope>IDENTIFICATION</scope>
</reference>
<comment type="similarity">
    <text evidence="2">Belongs to the krueppel C2H2-type zinc-finger protein family.</text>
</comment>
<keyword evidence="10" id="KW-0539">Nucleus</keyword>
<dbReference type="InterPro" id="IPR036051">
    <property type="entry name" value="KRAB_dom_sf"/>
</dbReference>
<keyword evidence="3" id="KW-0479">Metal-binding</keyword>
<evidence type="ECO:0000256" key="5">
    <source>
        <dbReference type="ARBA" id="ARBA00022771"/>
    </source>
</evidence>
<dbReference type="SUPFAM" id="SSF52266">
    <property type="entry name" value="SGNH hydrolase"/>
    <property type="match status" value="1"/>
</dbReference>
<sequence>MDSKANEISNFPCEEGLSLAALPRELEEGSCSNTLSLSAQDIGVQLPGSHTSASIVIWETRLSSCCFPSGGSLLGMEQQVLSVGLLVFQGSVTFEEVAVYFTTEEWALLDPTQRALYWDVMQENYENVTSLGKDSRPLGSWKGKRRVNAGEEPVVVEHVGTNDIRKDRRDVLEAKFRLLGKRLKSRTSMVAFSEMLPVPHAGPSTQAELQSLNAWMRQWCREEGFRFIRNWGNFWDVGSLYRKDGLHLNQSGTRLLALNIKKVAEIHTGERPYECSECGKNFTSNSDLSKHQRIHTGERPYECRECGKNFTDRSVLFRHQRIHTGERPYECSECGKNFISSSALSAHQRIHTGERPYECSECGKSFTQSSALSKHQRIHTGERPYECPECGKSFTHSSHLTAHQRIHTGERPYECSECGKTFITSSALSAHQGIHTSERPYVCNECGKTFTQRSGLFQHWRIHTGERPYKCHECGKSFIRSSGLSKHQRIHTGERPEEPPDQHLVQQTGEDQE</sequence>
<dbReference type="PANTHER" id="PTHR24399:SF75">
    <property type="entry name" value="ZFP14 ZINC FINGER PROTEIN-RELATED"/>
    <property type="match status" value="1"/>
</dbReference>
<evidence type="ECO:0000256" key="8">
    <source>
        <dbReference type="ARBA" id="ARBA00023125"/>
    </source>
</evidence>
<dbReference type="CDD" id="cd07765">
    <property type="entry name" value="KRAB_A-box"/>
    <property type="match status" value="1"/>
</dbReference>
<dbReference type="Pfam" id="PF13472">
    <property type="entry name" value="Lipase_GDSL_2"/>
    <property type="match status" value="1"/>
</dbReference>
<dbReference type="CDD" id="cd00229">
    <property type="entry name" value="SGNH_hydrolase"/>
    <property type="match status" value="1"/>
</dbReference>
<protein>
    <submittedName>
        <fullName evidence="15">Uncharacterized protein</fullName>
    </submittedName>
</protein>
<comment type="subcellular location">
    <subcellularLocation>
        <location evidence="1">Nucleus</location>
    </subcellularLocation>
</comment>
<feature type="domain" description="C2H2-type" evidence="13">
    <location>
        <begin position="469"/>
        <end position="496"/>
    </location>
</feature>
<dbReference type="FunFam" id="3.30.160.60:FF:002343">
    <property type="entry name" value="Zinc finger protein 33A"/>
    <property type="match status" value="2"/>
</dbReference>
<evidence type="ECO:0000256" key="9">
    <source>
        <dbReference type="ARBA" id="ARBA00023163"/>
    </source>
</evidence>
<feature type="domain" description="C2H2-type" evidence="13">
    <location>
        <begin position="357"/>
        <end position="384"/>
    </location>
</feature>
<evidence type="ECO:0000313" key="15">
    <source>
        <dbReference type="Ensembl" id="ENSCPBP00000005220.1"/>
    </source>
</evidence>
<evidence type="ECO:0000256" key="6">
    <source>
        <dbReference type="ARBA" id="ARBA00022833"/>
    </source>
</evidence>
<name>A0A8C3F9E0_CHRPI</name>
<evidence type="ECO:0000256" key="3">
    <source>
        <dbReference type="ARBA" id="ARBA00022723"/>
    </source>
</evidence>
<feature type="domain" description="C2H2-type" evidence="13">
    <location>
        <begin position="413"/>
        <end position="440"/>
    </location>
</feature>
<dbReference type="GeneTree" id="ENSGT01150000286941"/>
<dbReference type="PROSITE" id="PS50157">
    <property type="entry name" value="ZINC_FINGER_C2H2_2"/>
    <property type="match status" value="8"/>
</dbReference>
<dbReference type="GO" id="GO:0001817">
    <property type="term" value="P:regulation of cytokine production"/>
    <property type="evidence" value="ECO:0007669"/>
    <property type="project" value="TreeGrafter"/>
</dbReference>
<dbReference type="InterPro" id="IPR013830">
    <property type="entry name" value="SGNH_hydro"/>
</dbReference>
<feature type="domain" description="C2H2-type" evidence="13">
    <location>
        <begin position="301"/>
        <end position="328"/>
    </location>
</feature>
<evidence type="ECO:0000256" key="2">
    <source>
        <dbReference type="ARBA" id="ARBA00006991"/>
    </source>
</evidence>
<dbReference type="InterPro" id="IPR013087">
    <property type="entry name" value="Znf_C2H2_type"/>
</dbReference>
<dbReference type="SMART" id="SM00355">
    <property type="entry name" value="ZnF_C2H2"/>
    <property type="match status" value="8"/>
</dbReference>
<keyword evidence="16" id="KW-1185">Reference proteome</keyword>
<keyword evidence="6" id="KW-0862">Zinc</keyword>
<evidence type="ECO:0000256" key="4">
    <source>
        <dbReference type="ARBA" id="ARBA00022737"/>
    </source>
</evidence>
<dbReference type="GO" id="GO:0002682">
    <property type="term" value="P:regulation of immune system process"/>
    <property type="evidence" value="ECO:0007669"/>
    <property type="project" value="TreeGrafter"/>
</dbReference>
<keyword evidence="7" id="KW-0805">Transcription regulation</keyword>
<dbReference type="Gene3D" id="3.30.160.60">
    <property type="entry name" value="Classic Zinc Finger"/>
    <property type="match status" value="8"/>
</dbReference>
<dbReference type="InterPro" id="IPR001909">
    <property type="entry name" value="KRAB"/>
</dbReference>
<proteinExistence type="inferred from homology"/>
<feature type="domain" description="C2H2-type" evidence="13">
    <location>
        <begin position="441"/>
        <end position="468"/>
    </location>
</feature>
<dbReference type="Gene3D" id="3.40.50.12700">
    <property type="match status" value="1"/>
</dbReference>
<keyword evidence="5 11" id="KW-0863">Zinc-finger</keyword>
<evidence type="ECO:0000313" key="16">
    <source>
        <dbReference type="Proteomes" id="UP000694380"/>
    </source>
</evidence>
<evidence type="ECO:0000256" key="12">
    <source>
        <dbReference type="SAM" id="MobiDB-lite"/>
    </source>
</evidence>
<dbReference type="Pfam" id="PF00096">
    <property type="entry name" value="zf-C2H2"/>
    <property type="match status" value="8"/>
</dbReference>